<feature type="chain" id="PRO_5028538756" description="Phosphatidylserine decarboxylase beta chain" evidence="11">
    <location>
        <begin position="1"/>
        <end position="174"/>
    </location>
</feature>
<evidence type="ECO:0000313" key="13">
    <source>
        <dbReference type="EMBL" id="HDD43323.1"/>
    </source>
</evidence>
<dbReference type="HAMAP" id="MF_00664">
    <property type="entry name" value="PS_decarb_PSD_A"/>
    <property type="match status" value="1"/>
</dbReference>
<evidence type="ECO:0000256" key="1">
    <source>
        <dbReference type="ARBA" id="ARBA00022475"/>
    </source>
</evidence>
<evidence type="ECO:0000256" key="7">
    <source>
        <dbReference type="ARBA" id="ARBA00023209"/>
    </source>
</evidence>
<organism evidence="13">
    <name type="scientific">Desulfofervidus auxilii</name>
    <dbReference type="NCBI Taxonomy" id="1621989"/>
    <lineage>
        <taxon>Bacteria</taxon>
        <taxon>Pseudomonadati</taxon>
        <taxon>Thermodesulfobacteriota</taxon>
        <taxon>Candidatus Desulfofervidia</taxon>
        <taxon>Candidatus Desulfofervidales</taxon>
        <taxon>Candidatus Desulfofervidaceae</taxon>
        <taxon>Candidatus Desulfofervidus</taxon>
    </lineage>
</organism>
<evidence type="ECO:0000256" key="4">
    <source>
        <dbReference type="ARBA" id="ARBA00023098"/>
    </source>
</evidence>
<evidence type="ECO:0000256" key="12">
    <source>
        <dbReference type="SAM" id="Phobius"/>
    </source>
</evidence>
<keyword evidence="2 11" id="KW-0444">Lipid biosynthesis</keyword>
<keyword evidence="8 11" id="KW-0456">Lyase</keyword>
<keyword evidence="9 11" id="KW-1208">Phospholipid metabolism</keyword>
<name>A0A7C0U1F6_DESA2</name>
<evidence type="ECO:0000256" key="10">
    <source>
        <dbReference type="ARBA" id="ARBA00023317"/>
    </source>
</evidence>
<keyword evidence="1 11" id="KW-1003">Cell membrane</keyword>
<dbReference type="Pfam" id="PF02666">
    <property type="entry name" value="PS_Dcarbxylase"/>
    <property type="match status" value="1"/>
</dbReference>
<dbReference type="PANTHER" id="PTHR35809">
    <property type="entry name" value="ARCHAETIDYLSERINE DECARBOXYLASE PROENZYME-RELATED"/>
    <property type="match status" value="1"/>
</dbReference>
<proteinExistence type="inferred from homology"/>
<feature type="active site" description="Schiff-base intermediate with substrate; via pyruvic acid" evidence="11">
    <location>
        <position position="175"/>
    </location>
</feature>
<evidence type="ECO:0000256" key="2">
    <source>
        <dbReference type="ARBA" id="ARBA00022516"/>
    </source>
</evidence>
<keyword evidence="6 11" id="KW-0865">Zymogen</keyword>
<keyword evidence="5 11" id="KW-0472">Membrane</keyword>
<reference evidence="13" key="1">
    <citation type="journal article" date="2020" name="mSystems">
        <title>Genome- and Community-Level Interaction Insights into Carbon Utilization and Element Cycling Functions of Hydrothermarchaeota in Hydrothermal Sediment.</title>
        <authorList>
            <person name="Zhou Z."/>
            <person name="Liu Y."/>
            <person name="Xu W."/>
            <person name="Pan J."/>
            <person name="Luo Z.H."/>
            <person name="Li M."/>
        </authorList>
    </citation>
    <scope>NUCLEOTIDE SEQUENCE [LARGE SCALE GENOMIC DNA]</scope>
    <source>
        <strain evidence="13">HyVt-233</strain>
    </source>
</reference>
<comment type="cofactor">
    <cofactor evidence="11">
        <name>pyruvate</name>
        <dbReference type="ChEBI" id="CHEBI:15361"/>
    </cofactor>
    <text evidence="11">Binds 1 pyruvoyl group covalently per subunit.</text>
</comment>
<feature type="site" description="Cleavage (non-hydrolytic); by autocatalysis" evidence="11">
    <location>
        <begin position="174"/>
        <end position="175"/>
    </location>
</feature>
<comment type="function">
    <text evidence="11">Catalyzes the formation of phosphatidylethanolamine (PtdEtn) from phosphatidylserine (PtdSer).</text>
</comment>
<evidence type="ECO:0000256" key="9">
    <source>
        <dbReference type="ARBA" id="ARBA00023264"/>
    </source>
</evidence>
<comment type="subcellular location">
    <subcellularLocation>
        <location evidence="11">Cell membrane</location>
        <topology evidence="11">Peripheral membrane protein</topology>
    </subcellularLocation>
</comment>
<feature type="modified residue" description="Pyruvic acid (Ser); by autocatalysis" evidence="11">
    <location>
        <position position="175"/>
    </location>
</feature>
<dbReference type="InterPro" id="IPR033175">
    <property type="entry name" value="PSD-A"/>
</dbReference>
<keyword evidence="10 11" id="KW-0670">Pyruvate</keyword>
<dbReference type="UniPathway" id="UPA00558">
    <property type="reaction ID" value="UER00616"/>
</dbReference>
<comment type="pathway">
    <text evidence="11">Phospholipid metabolism; phosphatidylethanolamine biosynthesis; phosphatidylethanolamine from CDP-diacylglycerol: step 2/2.</text>
</comment>
<feature type="chain" id="PRO_5028538755" description="Phosphatidylserine decarboxylase alpha chain" evidence="11">
    <location>
        <begin position="175"/>
        <end position="206"/>
    </location>
</feature>
<keyword evidence="12" id="KW-0812">Transmembrane</keyword>
<gene>
    <name evidence="11" type="primary">psd</name>
    <name evidence="13" type="ORF">ENG63_00475</name>
</gene>
<protein>
    <recommendedName>
        <fullName evidence="11">Phosphatidylserine decarboxylase proenzyme</fullName>
        <ecNumber evidence="11">4.1.1.65</ecNumber>
    </recommendedName>
    <component>
        <recommendedName>
            <fullName evidence="11">Phosphatidylserine decarboxylase alpha chain</fullName>
        </recommendedName>
    </component>
    <component>
        <recommendedName>
            <fullName evidence="11">Phosphatidylserine decarboxylase beta chain</fullName>
        </recommendedName>
    </component>
</protein>
<keyword evidence="7 11" id="KW-0594">Phospholipid biosynthesis</keyword>
<evidence type="ECO:0000256" key="8">
    <source>
        <dbReference type="ARBA" id="ARBA00023239"/>
    </source>
</evidence>
<evidence type="ECO:0000256" key="6">
    <source>
        <dbReference type="ARBA" id="ARBA00023145"/>
    </source>
</evidence>
<comment type="similarity">
    <text evidence="11">Belongs to the phosphatidylserine decarboxylase family. PSD-A subfamily.</text>
</comment>
<comment type="PTM">
    <text evidence="11">Is synthesized initially as an inactive proenzyme. Formation of the active enzyme involves a self-maturation process in which the active site pyruvoyl group is generated from an internal serine residue via an autocatalytic post-translational modification. Two non-identical subunits are generated from the proenzyme in this reaction, and the pyruvate is formed at the N-terminus of the alpha chain, which is derived from the carboxyl end of the proenzyme. The post-translation cleavage follows an unusual pathway, termed non-hydrolytic serinolysis, in which the side chain hydroxyl group of the serine supplies its oxygen atom to form the C-terminus of the beta chain, while the remainder of the serine residue undergoes an oxidative deamination to produce ammonia and the pyruvoyl prosthetic group on the alpha chain.</text>
</comment>
<keyword evidence="3 11" id="KW-0210">Decarboxylase</keyword>
<sequence length="206" mass="23538">MHKSGWPFVISISIISLFFFLNRWYLIAILSAFISLFFIYFFRDPERFLPLEPNAIVSPADGQVVFLGIDRLPFSQEKAQKVSIFMSLFDVHVNRVPFDGEVKKIEYKKGRFLPAYKTKASIENEANIVFFSTKEGKFFVIVQIAGILARRIICHLKPGQKVKKGERLGIICFGSKVELYLPTSVKLKPLLGKHVKAGETILGYWS</sequence>
<evidence type="ECO:0000256" key="3">
    <source>
        <dbReference type="ARBA" id="ARBA00022793"/>
    </source>
</evidence>
<feature type="transmembrane region" description="Helical" evidence="12">
    <location>
        <begin position="24"/>
        <end position="42"/>
    </location>
</feature>
<keyword evidence="12" id="KW-1133">Transmembrane helix</keyword>
<evidence type="ECO:0000256" key="5">
    <source>
        <dbReference type="ARBA" id="ARBA00023136"/>
    </source>
</evidence>
<dbReference type="Proteomes" id="UP000886289">
    <property type="component" value="Unassembled WGS sequence"/>
</dbReference>
<keyword evidence="4 11" id="KW-0443">Lipid metabolism</keyword>
<dbReference type="EC" id="4.1.1.65" evidence="11"/>
<comment type="catalytic activity">
    <reaction evidence="11">
        <text>a 1,2-diacyl-sn-glycero-3-phospho-L-serine + H(+) = a 1,2-diacyl-sn-glycero-3-phosphoethanolamine + CO2</text>
        <dbReference type="Rhea" id="RHEA:20828"/>
        <dbReference type="ChEBI" id="CHEBI:15378"/>
        <dbReference type="ChEBI" id="CHEBI:16526"/>
        <dbReference type="ChEBI" id="CHEBI:57262"/>
        <dbReference type="ChEBI" id="CHEBI:64612"/>
        <dbReference type="EC" id="4.1.1.65"/>
    </reaction>
</comment>
<evidence type="ECO:0000256" key="11">
    <source>
        <dbReference type="HAMAP-Rule" id="MF_00664"/>
    </source>
</evidence>
<dbReference type="GO" id="GO:0005886">
    <property type="term" value="C:plasma membrane"/>
    <property type="evidence" value="ECO:0007669"/>
    <property type="project" value="UniProtKB-SubCell"/>
</dbReference>
<dbReference type="InterPro" id="IPR003817">
    <property type="entry name" value="PS_Dcarbxylase"/>
</dbReference>
<comment type="subunit">
    <text evidence="11">Heterodimer of a large membrane-associated beta subunit and a small pyruvoyl-containing alpha subunit.</text>
</comment>
<dbReference type="GO" id="GO:0006646">
    <property type="term" value="P:phosphatidylethanolamine biosynthetic process"/>
    <property type="evidence" value="ECO:0007669"/>
    <property type="project" value="UniProtKB-UniRule"/>
</dbReference>
<comment type="caution">
    <text evidence="13">The sequence shown here is derived from an EMBL/GenBank/DDBJ whole genome shotgun (WGS) entry which is preliminary data.</text>
</comment>
<dbReference type="EMBL" id="DRBS01000019">
    <property type="protein sequence ID" value="HDD43323.1"/>
    <property type="molecule type" value="Genomic_DNA"/>
</dbReference>
<dbReference type="GO" id="GO:0004609">
    <property type="term" value="F:phosphatidylserine decarboxylase activity"/>
    <property type="evidence" value="ECO:0007669"/>
    <property type="project" value="UniProtKB-UniRule"/>
</dbReference>
<dbReference type="NCBIfam" id="NF003678">
    <property type="entry name" value="PRK05305.1-2"/>
    <property type="match status" value="1"/>
</dbReference>
<dbReference type="PANTHER" id="PTHR35809:SF1">
    <property type="entry name" value="ARCHAETIDYLSERINE DECARBOXYLASE PROENZYME-RELATED"/>
    <property type="match status" value="1"/>
</dbReference>
<dbReference type="AlphaFoldDB" id="A0A7C0U1F6"/>
<dbReference type="NCBIfam" id="NF003685">
    <property type="entry name" value="PRK05305.2-5"/>
    <property type="match status" value="1"/>
</dbReference>
<accession>A0A7C0U1F6</accession>